<feature type="transmembrane region" description="Helical" evidence="1">
    <location>
        <begin position="94"/>
        <end position="113"/>
    </location>
</feature>
<evidence type="ECO:0000313" key="3">
    <source>
        <dbReference type="Proteomes" id="UP000541583"/>
    </source>
</evidence>
<sequence>MKIKWSVIFARLAELICFGTAFWFIRFWVVNYEKRLDAFSTAYDRSLQHSDVNFFSVLLIVFIAGYYLMVFSLREYYKRFTMPGIDLIKSNGKIIRLRIAGLVCMLISLIIIGATASKLPDTTTAMIFVVPSFAIGAGLVPYFVFYKLTDIFTLKYCAIVTLTIIAITFIAGYFHFPPTLAFVFSGIPVFAALTKKYGQAERFIRTGKTDLN</sequence>
<keyword evidence="1" id="KW-0472">Membrane</keyword>
<feature type="transmembrane region" description="Helical" evidence="1">
    <location>
        <begin position="156"/>
        <end position="174"/>
    </location>
</feature>
<dbReference type="RefSeq" id="WP_076370874.1">
    <property type="nucleotide sequence ID" value="NZ_FTMG01000002.1"/>
</dbReference>
<feature type="transmembrane region" description="Helical" evidence="1">
    <location>
        <begin position="12"/>
        <end position="32"/>
    </location>
</feature>
<name>A0ABR6PFW8_9SPHI</name>
<feature type="transmembrane region" description="Helical" evidence="1">
    <location>
        <begin position="125"/>
        <end position="144"/>
    </location>
</feature>
<comment type="caution">
    <text evidence="2">The sequence shown here is derived from an EMBL/GenBank/DDBJ whole genome shotgun (WGS) entry which is preliminary data.</text>
</comment>
<proteinExistence type="predicted"/>
<accession>A0ABR6PFW8</accession>
<keyword evidence="1" id="KW-0812">Transmembrane</keyword>
<keyword evidence="3" id="KW-1185">Reference proteome</keyword>
<organism evidence="2 3">
    <name type="scientific">Mucilaginibacter lappiensis</name>
    <dbReference type="NCBI Taxonomy" id="354630"/>
    <lineage>
        <taxon>Bacteria</taxon>
        <taxon>Pseudomonadati</taxon>
        <taxon>Bacteroidota</taxon>
        <taxon>Sphingobacteriia</taxon>
        <taxon>Sphingobacteriales</taxon>
        <taxon>Sphingobacteriaceae</taxon>
        <taxon>Mucilaginibacter</taxon>
    </lineage>
</organism>
<evidence type="ECO:0000313" key="2">
    <source>
        <dbReference type="EMBL" id="MBB6108662.1"/>
    </source>
</evidence>
<protein>
    <recommendedName>
        <fullName evidence="4">ABC-2 family transporter protein</fullName>
    </recommendedName>
</protein>
<dbReference type="EMBL" id="JACHCB010000002">
    <property type="protein sequence ID" value="MBB6108662.1"/>
    <property type="molecule type" value="Genomic_DNA"/>
</dbReference>
<dbReference type="Proteomes" id="UP000541583">
    <property type="component" value="Unassembled WGS sequence"/>
</dbReference>
<evidence type="ECO:0000256" key="1">
    <source>
        <dbReference type="SAM" id="Phobius"/>
    </source>
</evidence>
<feature type="transmembrane region" description="Helical" evidence="1">
    <location>
        <begin position="52"/>
        <end position="73"/>
    </location>
</feature>
<evidence type="ECO:0008006" key="4">
    <source>
        <dbReference type="Google" id="ProtNLM"/>
    </source>
</evidence>
<reference evidence="2 3" key="1">
    <citation type="submission" date="2020-08" db="EMBL/GenBank/DDBJ databases">
        <title>Genomic Encyclopedia of Type Strains, Phase IV (KMG-V): Genome sequencing to study the core and pangenomes of soil and plant-associated prokaryotes.</title>
        <authorList>
            <person name="Whitman W."/>
        </authorList>
    </citation>
    <scope>NUCLEOTIDE SEQUENCE [LARGE SCALE GENOMIC DNA]</scope>
    <source>
        <strain evidence="2 3">ANJLi2</strain>
    </source>
</reference>
<keyword evidence="1" id="KW-1133">Transmembrane helix</keyword>
<gene>
    <name evidence="2" type="ORF">HDF23_001397</name>
</gene>